<reference evidence="2" key="1">
    <citation type="journal article" date="2019" name="Int. J. Syst. Evol. Microbiol.">
        <title>The Global Catalogue of Microorganisms (GCM) 10K type strain sequencing project: providing services to taxonomists for standard genome sequencing and annotation.</title>
        <authorList>
            <consortium name="The Broad Institute Genomics Platform"/>
            <consortium name="The Broad Institute Genome Sequencing Center for Infectious Disease"/>
            <person name="Wu L."/>
            <person name="Ma J."/>
        </authorList>
    </citation>
    <scope>NUCLEOTIDE SEQUENCE [LARGE SCALE GENOMIC DNA]</scope>
    <source>
        <strain evidence="2">JCM 16908</strain>
    </source>
</reference>
<name>A0ABP7HFG5_9ACTN</name>
<dbReference type="Proteomes" id="UP001500888">
    <property type="component" value="Unassembled WGS sequence"/>
</dbReference>
<proteinExistence type="predicted"/>
<comment type="caution">
    <text evidence="1">The sequence shown here is derived from an EMBL/GenBank/DDBJ whole genome shotgun (WGS) entry which is preliminary data.</text>
</comment>
<accession>A0ABP7HFG5</accession>
<evidence type="ECO:0000313" key="2">
    <source>
        <dbReference type="Proteomes" id="UP001500888"/>
    </source>
</evidence>
<dbReference type="RefSeq" id="WP_344933614.1">
    <property type="nucleotide sequence ID" value="NZ_BAAAZR010000001.1"/>
</dbReference>
<gene>
    <name evidence="1" type="ORF">GCM10022226_04890</name>
</gene>
<sequence length="96" mass="10215">MKTFVADPEAPMASVVWVKYEGAEHARADLAGGRLRATGAAIGGPRLAVIRHRRRHVPPRPCVVRFESEGAEAELSSGADGPATRYPVLAVQVTTP</sequence>
<evidence type="ECO:0000313" key="1">
    <source>
        <dbReference type="EMBL" id="GAA3789236.1"/>
    </source>
</evidence>
<organism evidence="1 2">
    <name type="scientific">Sphaerisporangium flaviroseum</name>
    <dbReference type="NCBI Taxonomy" id="509199"/>
    <lineage>
        <taxon>Bacteria</taxon>
        <taxon>Bacillati</taxon>
        <taxon>Actinomycetota</taxon>
        <taxon>Actinomycetes</taxon>
        <taxon>Streptosporangiales</taxon>
        <taxon>Streptosporangiaceae</taxon>
        <taxon>Sphaerisporangium</taxon>
    </lineage>
</organism>
<protein>
    <submittedName>
        <fullName evidence="1">Uncharacterized protein</fullName>
    </submittedName>
</protein>
<keyword evidence="2" id="KW-1185">Reference proteome</keyword>
<dbReference type="EMBL" id="BAAAZR010000001">
    <property type="protein sequence ID" value="GAA3789236.1"/>
    <property type="molecule type" value="Genomic_DNA"/>
</dbReference>